<dbReference type="GO" id="GO:1990498">
    <property type="term" value="C:mitotic spindle microtubule"/>
    <property type="evidence" value="ECO:0007669"/>
    <property type="project" value="Ensembl"/>
</dbReference>
<dbReference type="RefSeq" id="XP_030326529.1">
    <property type="nucleotide sequence ID" value="XM_030470669.1"/>
</dbReference>
<dbReference type="GO" id="GO:0008017">
    <property type="term" value="F:microtubule binding"/>
    <property type="evidence" value="ECO:0007669"/>
    <property type="project" value="TreeGrafter"/>
</dbReference>
<feature type="domain" description="HAUS augmin-like complex subunit 6 N-terminal" evidence="2">
    <location>
        <begin position="10"/>
        <end position="225"/>
    </location>
</feature>
<sequence>MGRRWQGRHLWFYLLALGFKEEPRHCCHLVLGPKMFNVPNTSALHVVATFLFKKLDPARAALTFRNCGFAGPCFVKQCFIWLKDIEKKHQGCLQQVTSSSLISPGGPKFIRMFYSFARHVLVEDMKKNSVGADMLIAKAVKLTHRNMYMAKARCRVAYNKLLQIFVKEHLVIQEYQKKAWLLIKDKKQIQSEYAVLQTQSWKMERNVENKNDKTERIQKVRSMWTLVMEMLTSLKKEKQVVDSVLDALEDGISQCILDGTKVVVSVPQLLSHRVENDVYQRCTGNVYEDKNLNFLTVIQLLNEALRTLRDEHCQSELEKYLCVFENRLMCHRKSLQGLKVKRLEIEQQRRVSSESISREQENWEVKWKSFLGLCPFYFSLNQDRDSGLTAFQHHSSRVAEEDEVFCQHLLSVSDVFDSVTEESCEKDDWALETMMDKSTPPWISSVPLEISKASENTDLLTEKDLHIETYKVEKKPVSQDILRNRKDESAISEIGENAGYPVKKEDPLEKARDELAEEVVEAVVSESTQSGERKEMALEDLINSLCFDPFITRKQIPRTPENLLTEIRRSWRKAVQTEDSSDTKLNLTEVTIEEAPVDATPILQKVADSRFVCFDPASPVPDFHPALSESKSQLSYTEFRPQKQMRVSHIESPVSEASGMQVSERTEAQGLKDIVLNKSSVDDLEEHTSQYVKSIMNTPDVRSENSCGTNVLPSDRFQGSLVDGMLHWNVSSLLNSVSGETACLGILGETLEGCLEGEEFSNADANKSASSASDFDVMDSPYVTGVLKNEGGIKRSQLDLQSLFNPHKALKKTLSTSEEELHQILNRGESVSSVSAPSLAPEKRERDEFSSPQELFFLDEEFTKTPSPKSLNERKYSLSSLLVSCQHLEEMASMLHEIPLDLKHKLKDKEHLDEEPAMKEPSSG</sequence>
<organism evidence="3 4">
    <name type="scientific">Strigops habroptila</name>
    <name type="common">Kakapo</name>
    <dbReference type="NCBI Taxonomy" id="2489341"/>
    <lineage>
        <taxon>Eukaryota</taxon>
        <taxon>Metazoa</taxon>
        <taxon>Chordata</taxon>
        <taxon>Craniata</taxon>
        <taxon>Vertebrata</taxon>
        <taxon>Euteleostomi</taxon>
        <taxon>Archelosauria</taxon>
        <taxon>Archosauria</taxon>
        <taxon>Dinosauria</taxon>
        <taxon>Saurischia</taxon>
        <taxon>Theropoda</taxon>
        <taxon>Coelurosauria</taxon>
        <taxon>Aves</taxon>
        <taxon>Neognathae</taxon>
        <taxon>Neoaves</taxon>
        <taxon>Telluraves</taxon>
        <taxon>Australaves</taxon>
        <taxon>Psittaciformes</taxon>
        <taxon>Psittacidae</taxon>
        <taxon>Strigops</taxon>
    </lineage>
</organism>
<keyword evidence="4" id="KW-1185">Reference proteome</keyword>
<dbReference type="OrthoDB" id="5575722at2759"/>
<dbReference type="GeneID" id="115601114"/>
<dbReference type="CTD" id="54801"/>
<gene>
    <name evidence="3" type="primary">HAUS6</name>
</gene>
<dbReference type="Pfam" id="PF14661">
    <property type="entry name" value="HAUS6_N"/>
    <property type="match status" value="1"/>
</dbReference>
<dbReference type="PANTHER" id="PTHR16151">
    <property type="entry name" value="HAUS AUGMIN-LIKE COMPLEX SUBUNIT 6"/>
    <property type="match status" value="1"/>
</dbReference>
<evidence type="ECO:0000313" key="4">
    <source>
        <dbReference type="Proteomes" id="UP000472266"/>
    </source>
</evidence>
<dbReference type="Proteomes" id="UP000472266">
    <property type="component" value="Chromosome 3"/>
</dbReference>
<evidence type="ECO:0000256" key="1">
    <source>
        <dbReference type="SAM" id="MobiDB-lite"/>
    </source>
</evidence>
<dbReference type="PANTHER" id="PTHR16151:SF2">
    <property type="entry name" value="HAUS AUGMIN-LIKE COMPLEX SUBUNIT 6"/>
    <property type="match status" value="1"/>
</dbReference>
<dbReference type="InterPro" id="IPR028163">
    <property type="entry name" value="HAUS_6_N"/>
</dbReference>
<protein>
    <submittedName>
        <fullName evidence="3">HAUS augmin like complex subunit 6</fullName>
    </submittedName>
</protein>
<dbReference type="InParanoid" id="A0A672V8F4"/>
<evidence type="ECO:0000259" key="2">
    <source>
        <dbReference type="Pfam" id="PF14661"/>
    </source>
</evidence>
<dbReference type="GO" id="GO:0070652">
    <property type="term" value="C:HAUS complex"/>
    <property type="evidence" value="ECO:0007669"/>
    <property type="project" value="Ensembl"/>
</dbReference>
<dbReference type="KEGG" id="shab:115601114"/>
<accession>A0A672V8F4</accession>
<dbReference type="GO" id="GO:0007098">
    <property type="term" value="P:centrosome cycle"/>
    <property type="evidence" value="ECO:0007669"/>
    <property type="project" value="Ensembl"/>
</dbReference>
<reference evidence="3" key="3">
    <citation type="submission" date="2025-09" db="UniProtKB">
        <authorList>
            <consortium name="Ensembl"/>
        </authorList>
    </citation>
    <scope>IDENTIFICATION</scope>
</reference>
<dbReference type="GeneTree" id="ENSGT00390000008250"/>
<feature type="compositionally biased region" description="Low complexity" evidence="1">
    <location>
        <begin position="829"/>
        <end position="840"/>
    </location>
</feature>
<name>A0A672V8F4_STRHB</name>
<reference evidence="3 4" key="1">
    <citation type="submission" date="2019-11" db="EMBL/GenBank/DDBJ databases">
        <title>Strigops habroptila (kakapo) genome, bStrHab1, primary haplotype, v2.</title>
        <authorList>
            <person name="Jarvis E.D."/>
            <person name="Howard J."/>
            <person name="Rhie A."/>
            <person name="Phillippy A."/>
            <person name="Korlach J."/>
            <person name="Digby A."/>
            <person name="Iorns D."/>
            <person name="Eason D."/>
            <person name="Robertson B."/>
            <person name="Raemaekers T."/>
            <person name="Howe K."/>
            <person name="Lewin H."/>
            <person name="Damas J."/>
            <person name="Hastie A."/>
            <person name="Tracey A."/>
            <person name="Chow W."/>
            <person name="Fedrigo O."/>
        </authorList>
    </citation>
    <scope>NUCLEOTIDE SEQUENCE [LARGE SCALE GENOMIC DNA]</scope>
</reference>
<evidence type="ECO:0000313" key="3">
    <source>
        <dbReference type="Ensembl" id="ENSSHBP00005024062.1"/>
    </source>
</evidence>
<dbReference type="GO" id="GO:0005813">
    <property type="term" value="C:centrosome"/>
    <property type="evidence" value="ECO:0007669"/>
    <property type="project" value="Ensembl"/>
</dbReference>
<dbReference type="OMA" id="HFARYVA"/>
<dbReference type="Ensembl" id="ENSSHBT00005028624.1">
    <property type="protein sequence ID" value="ENSSHBP00005024062.1"/>
    <property type="gene ID" value="ENSSHBG00005020065.1"/>
</dbReference>
<feature type="region of interest" description="Disordered" evidence="1">
    <location>
        <begin position="828"/>
        <end position="850"/>
    </location>
</feature>
<dbReference type="InterPro" id="IPR026797">
    <property type="entry name" value="HAUS_6"/>
</dbReference>
<dbReference type="GO" id="GO:0051225">
    <property type="term" value="P:spindle assembly"/>
    <property type="evidence" value="ECO:0007669"/>
    <property type="project" value="Ensembl"/>
</dbReference>
<dbReference type="AlphaFoldDB" id="A0A672V8F4"/>
<proteinExistence type="predicted"/>
<reference evidence="3" key="2">
    <citation type="submission" date="2025-08" db="UniProtKB">
        <authorList>
            <consortium name="Ensembl"/>
        </authorList>
    </citation>
    <scope>IDENTIFICATION</scope>
</reference>